<organism evidence="1 2">
    <name type="scientific">Pseudarthrobacter chlorophenolicus (strain ATCC 700700 / DSM 12829 / CIP 107037 / JCM 12360 / KCTC 9906 / NCIMB 13794 / A6)</name>
    <name type="common">Arthrobacter chlorophenolicus</name>
    <dbReference type="NCBI Taxonomy" id="452863"/>
    <lineage>
        <taxon>Bacteria</taxon>
        <taxon>Bacillati</taxon>
        <taxon>Actinomycetota</taxon>
        <taxon>Actinomycetes</taxon>
        <taxon>Micrococcales</taxon>
        <taxon>Micrococcaceae</taxon>
        <taxon>Pseudarthrobacter</taxon>
    </lineage>
</organism>
<keyword evidence="1" id="KW-0614">Plasmid</keyword>
<dbReference type="AlphaFoldDB" id="B8HHL0"/>
<accession>B8HHL0</accession>
<geneLocation type="plasmid" evidence="1 2">
    <name>pACHL01</name>
</geneLocation>
<gene>
    <name evidence="1" type="ordered locus">Achl_3956</name>
</gene>
<dbReference type="RefSeq" id="WP_012622924.1">
    <property type="nucleotide sequence ID" value="NC_011879.1"/>
</dbReference>
<keyword evidence="2" id="KW-1185">Reference proteome</keyword>
<evidence type="ECO:0000313" key="1">
    <source>
        <dbReference type="EMBL" id="ACL41907.1"/>
    </source>
</evidence>
<sequence length="64" mass="6629">MGTKPKPRSKAALRRLALVCIVCSGGCRDARGAYTLCALCDLAGAEVPPEATPWSKSPVGEQVA</sequence>
<reference evidence="1" key="1">
    <citation type="submission" date="2009-01" db="EMBL/GenBank/DDBJ databases">
        <title>Complete sequence of plasmid1 of Arthrobacter chlorophenolicus A6.</title>
        <authorList>
            <consortium name="US DOE Joint Genome Institute"/>
            <person name="Lucas S."/>
            <person name="Copeland A."/>
            <person name="Lapidus A."/>
            <person name="Glavina del Rio T."/>
            <person name="Tice H."/>
            <person name="Bruce D."/>
            <person name="Goodwin L."/>
            <person name="Pitluck S."/>
            <person name="Goltsman E."/>
            <person name="Clum A."/>
            <person name="Larimer F."/>
            <person name="Land M."/>
            <person name="Hauser L."/>
            <person name="Kyrpides N."/>
            <person name="Mikhailova N."/>
            <person name="Jansson J."/>
            <person name="Richardson P."/>
        </authorList>
    </citation>
    <scope>NUCLEOTIDE SEQUENCE [LARGE SCALE GENOMIC DNA]</scope>
    <source>
        <strain evidence="1">A6</strain>
        <plasmid evidence="1">pACHL01</plasmid>
    </source>
</reference>
<dbReference type="KEGG" id="ach:Achl_3956"/>
<dbReference type="HOGENOM" id="CLU_2857921_0_0_11"/>
<proteinExistence type="predicted"/>
<dbReference type="EMBL" id="CP001342">
    <property type="protein sequence ID" value="ACL41907.1"/>
    <property type="molecule type" value="Genomic_DNA"/>
</dbReference>
<name>B8HHL0_PSECP</name>
<protein>
    <submittedName>
        <fullName evidence="1">Uncharacterized protein</fullName>
    </submittedName>
</protein>
<dbReference type="Proteomes" id="UP000002505">
    <property type="component" value="Plasmid pACHL01"/>
</dbReference>
<evidence type="ECO:0000313" key="2">
    <source>
        <dbReference type="Proteomes" id="UP000002505"/>
    </source>
</evidence>